<gene>
    <name evidence="1" type="ORF">S01H1_62448</name>
</gene>
<feature type="non-terminal residue" evidence="1">
    <location>
        <position position="253"/>
    </location>
</feature>
<protein>
    <submittedName>
        <fullName evidence="1">Uncharacterized protein</fullName>
    </submittedName>
</protein>
<sequence length="253" mass="27065">MSPSQKAAYESGIQARLAAGSKLVSEVYSPSQLQGMRVHYPQIRPNWTMNQLNAFLEPKAGIGGYGPPEPKLSLLDRFRFWRLGGGLEKPNLTFPTPAAIVQSFRAPLWSTHYAPGTPSSGVRLTVGQPSASSIAQASGALTLPVAPKLAPSLSLALPLGALAPLAFALAPGAVGATQPSLTASQLAEMDLNVAGNMLEQGQITQTQYETLTESIVTAEQETTNTQNLQQEVQDLLDETLTEQQLQQFQQQIQ</sequence>
<name>X0XDE2_9ZZZZ</name>
<comment type="caution">
    <text evidence="1">The sequence shown here is derived from an EMBL/GenBank/DDBJ whole genome shotgun (WGS) entry which is preliminary data.</text>
</comment>
<proteinExistence type="predicted"/>
<organism evidence="1">
    <name type="scientific">marine sediment metagenome</name>
    <dbReference type="NCBI Taxonomy" id="412755"/>
    <lineage>
        <taxon>unclassified sequences</taxon>
        <taxon>metagenomes</taxon>
        <taxon>ecological metagenomes</taxon>
    </lineage>
</organism>
<evidence type="ECO:0000313" key="1">
    <source>
        <dbReference type="EMBL" id="GAG41204.1"/>
    </source>
</evidence>
<dbReference type="AlphaFoldDB" id="X0XDE2"/>
<accession>X0XDE2</accession>
<reference evidence="1" key="1">
    <citation type="journal article" date="2014" name="Front. Microbiol.">
        <title>High frequency of phylogenetically diverse reductive dehalogenase-homologous genes in deep subseafloor sedimentary metagenomes.</title>
        <authorList>
            <person name="Kawai M."/>
            <person name="Futagami T."/>
            <person name="Toyoda A."/>
            <person name="Takaki Y."/>
            <person name="Nishi S."/>
            <person name="Hori S."/>
            <person name="Arai W."/>
            <person name="Tsubouchi T."/>
            <person name="Morono Y."/>
            <person name="Uchiyama I."/>
            <person name="Ito T."/>
            <person name="Fujiyama A."/>
            <person name="Inagaki F."/>
            <person name="Takami H."/>
        </authorList>
    </citation>
    <scope>NUCLEOTIDE SEQUENCE</scope>
    <source>
        <strain evidence="1">Expedition CK06-06</strain>
    </source>
</reference>
<dbReference type="EMBL" id="BARS01041016">
    <property type="protein sequence ID" value="GAG41204.1"/>
    <property type="molecule type" value="Genomic_DNA"/>
</dbReference>